<sequence>MLTQGQNNAISIQETVTMTSHDKPQAAQGDSTELQNEARRKLIRASLATGPVIATLASPSVFAADCVAPSQTLSAARSHAATKLGNCKTPDSCDTWKSRLDMDNCATTQHNVWRDTKFHDAFPQQSGRPGCTQVKIVSGVATPRTFRDVLKDTSTDNAIARQFVGAYLNVCNGVLFPVGGYTNDQARCAQALADMWSEWATKGTYSPYAGATAWDSTKVSYYLTNFVPKS</sequence>
<organism evidence="1 2">
    <name type="scientific">Viridibacterium curvum</name>
    <dbReference type="NCBI Taxonomy" id="1101404"/>
    <lineage>
        <taxon>Bacteria</taxon>
        <taxon>Pseudomonadati</taxon>
        <taxon>Pseudomonadota</taxon>
        <taxon>Betaproteobacteria</taxon>
        <taxon>Rhodocyclales</taxon>
        <taxon>Rhodocyclaceae</taxon>
        <taxon>Viridibacterium</taxon>
    </lineage>
</organism>
<comment type="caution">
    <text evidence="1">The sequence shown here is derived from an EMBL/GenBank/DDBJ whole genome shotgun (WGS) entry which is preliminary data.</text>
</comment>
<protein>
    <submittedName>
        <fullName evidence="1">Uncharacterized protein</fullName>
    </submittedName>
</protein>
<accession>A0ABP9QKY8</accession>
<keyword evidence="2" id="KW-1185">Reference proteome</keyword>
<name>A0ABP9QKY8_9RHOO</name>
<evidence type="ECO:0000313" key="1">
    <source>
        <dbReference type="EMBL" id="GAA5163445.1"/>
    </source>
</evidence>
<dbReference type="Proteomes" id="UP001500547">
    <property type="component" value="Unassembled WGS sequence"/>
</dbReference>
<gene>
    <name evidence="1" type="ORF">GCM10025770_15570</name>
</gene>
<reference evidence="2" key="1">
    <citation type="journal article" date="2019" name="Int. J. Syst. Evol. Microbiol.">
        <title>The Global Catalogue of Microorganisms (GCM) 10K type strain sequencing project: providing services to taxonomists for standard genome sequencing and annotation.</title>
        <authorList>
            <consortium name="The Broad Institute Genomics Platform"/>
            <consortium name="The Broad Institute Genome Sequencing Center for Infectious Disease"/>
            <person name="Wu L."/>
            <person name="Ma J."/>
        </authorList>
    </citation>
    <scope>NUCLEOTIDE SEQUENCE [LARGE SCALE GENOMIC DNA]</scope>
    <source>
        <strain evidence="2">JCM 18715</strain>
    </source>
</reference>
<evidence type="ECO:0000313" key="2">
    <source>
        <dbReference type="Proteomes" id="UP001500547"/>
    </source>
</evidence>
<proteinExistence type="predicted"/>
<dbReference type="EMBL" id="BAABLD010000008">
    <property type="protein sequence ID" value="GAA5163445.1"/>
    <property type="molecule type" value="Genomic_DNA"/>
</dbReference>